<keyword evidence="2" id="KW-0430">Lectin</keyword>
<reference evidence="4" key="1">
    <citation type="submission" date="2021-01" db="EMBL/GenBank/DDBJ databases">
        <authorList>
            <person name="Kaushik A."/>
        </authorList>
    </citation>
    <scope>NUCLEOTIDE SEQUENCE</scope>
    <source>
        <strain evidence="4">AG5</strain>
    </source>
</reference>
<evidence type="ECO:0000313" key="5">
    <source>
        <dbReference type="Proteomes" id="UP000663827"/>
    </source>
</evidence>
<dbReference type="EMBL" id="CAJNJQ010001995">
    <property type="protein sequence ID" value="CAE7157637.1"/>
    <property type="molecule type" value="Genomic_DNA"/>
</dbReference>
<proteinExistence type="predicted"/>
<comment type="caution">
    <text evidence="4">The sequence shown here is derived from an EMBL/GenBank/DDBJ whole genome shotgun (WGS) entry which is preliminary data.</text>
</comment>
<dbReference type="SUPFAM" id="SSF51101">
    <property type="entry name" value="Mannose-binding lectins"/>
    <property type="match status" value="2"/>
</dbReference>
<evidence type="ECO:0000256" key="2">
    <source>
        <dbReference type="ARBA" id="ARBA00022734"/>
    </source>
</evidence>
<evidence type="ECO:0000256" key="1">
    <source>
        <dbReference type="ARBA" id="ARBA00022729"/>
    </source>
</evidence>
<name>A0A8H3E1Y4_9AGAM</name>
<organism evidence="4 5">
    <name type="scientific">Rhizoctonia solani</name>
    <dbReference type="NCBI Taxonomy" id="456999"/>
    <lineage>
        <taxon>Eukaryota</taxon>
        <taxon>Fungi</taxon>
        <taxon>Dikarya</taxon>
        <taxon>Basidiomycota</taxon>
        <taxon>Agaricomycotina</taxon>
        <taxon>Agaricomycetes</taxon>
        <taxon>Cantharellales</taxon>
        <taxon>Ceratobasidiaceae</taxon>
        <taxon>Rhizoctonia</taxon>
    </lineage>
</organism>
<protein>
    <recommendedName>
        <fullName evidence="3">Jacalin-type lectin domain-containing protein</fullName>
    </recommendedName>
</protein>
<dbReference type="Gene3D" id="2.100.10.30">
    <property type="entry name" value="Jacalin-like lectin domain"/>
    <property type="match status" value="2"/>
</dbReference>
<dbReference type="AlphaFoldDB" id="A0A8H3E1Y4"/>
<dbReference type="SMART" id="SM00915">
    <property type="entry name" value="Jacalin"/>
    <property type="match status" value="1"/>
</dbReference>
<evidence type="ECO:0000259" key="3">
    <source>
        <dbReference type="PROSITE" id="PS51752"/>
    </source>
</evidence>
<dbReference type="GO" id="GO:0030246">
    <property type="term" value="F:carbohydrate binding"/>
    <property type="evidence" value="ECO:0007669"/>
    <property type="project" value="UniProtKB-KW"/>
</dbReference>
<dbReference type="PANTHER" id="PTHR33589">
    <property type="entry name" value="OS11G0524900 PROTEIN"/>
    <property type="match status" value="1"/>
</dbReference>
<dbReference type="PANTHER" id="PTHR33589:SF3">
    <property type="entry name" value="ZYMOGEN GRANULE MEMBRANE PROTEIN 16-LIKE"/>
    <property type="match status" value="1"/>
</dbReference>
<dbReference type="InterPro" id="IPR054586">
    <property type="entry name" value="MACPF_1_fungal"/>
</dbReference>
<dbReference type="Proteomes" id="UP000663827">
    <property type="component" value="Unassembled WGS sequence"/>
</dbReference>
<evidence type="ECO:0000313" key="4">
    <source>
        <dbReference type="EMBL" id="CAE7157637.1"/>
    </source>
</evidence>
<gene>
    <name evidence="4" type="ORF">RDB_LOCUS95532</name>
</gene>
<dbReference type="InterPro" id="IPR052321">
    <property type="entry name" value="PolyBind_ProtTraffic"/>
</dbReference>
<dbReference type="InterPro" id="IPR036404">
    <property type="entry name" value="Jacalin-like_lectin_dom_sf"/>
</dbReference>
<dbReference type="PROSITE" id="PS51752">
    <property type="entry name" value="JACALIN_LECTIN"/>
    <property type="match status" value="1"/>
</dbReference>
<dbReference type="Pfam" id="PF01419">
    <property type="entry name" value="Jacalin"/>
    <property type="match status" value="2"/>
</dbReference>
<sequence length="527" mass="59363">MTDRNLDIFAPTSLKDFHDKDTLLRNIGYLCGIRVDSNAGPQSLARQVAKFVGDEPPLIQEMNDFLTETITTKTEREANYIHHGWSVDAASTISPWISSRIVAKSQRNADGTWLTRRTLVHRFRLRISSEDLAPAPGFEIEIEAALKKPTIFQQPEAVYRALNKWGDVVPLEVEMGASLVFTDLETNMTKLPTTATWNETHYLSAIRTARMSRQEGTDPSYWEEGMWPKRTTPPLHWRQTRIREVIPTTAILSTKLRDQLSQLYAQRLSYTPIITRGDGTCSTHDDTSHASQIISSIAIYATGDVRIIKISYADKVSQSKHEGSEKGGYWHEFVLTDGEYITEMLIWQGDWVYGLQFVTNFGRCSPTIGGSWNKPTIAKNKGGVLVGIVSLIKPHQELGCLFRDIQGIWRHDILDKVPKEEDISSEYFGFKKGMAFNDRAVVRNSNIAISKIRVGCGDVIDSLQLVYIENASQAQNEYQTELHGGLGGSKKEFVLEPGEHIIKVSGKYDDAQITQIGFETNNCQPYQ</sequence>
<accession>A0A8H3E1Y4</accession>
<dbReference type="Pfam" id="PF22693">
    <property type="entry name" value="MACPF_1"/>
    <property type="match status" value="1"/>
</dbReference>
<dbReference type="InterPro" id="IPR001229">
    <property type="entry name" value="Jacalin-like_lectin_dom"/>
</dbReference>
<feature type="domain" description="Jacalin-type lectin" evidence="3">
    <location>
        <begin position="422"/>
        <end position="527"/>
    </location>
</feature>
<keyword evidence="1" id="KW-0732">Signal</keyword>